<feature type="transmembrane region" description="Helical" evidence="6">
    <location>
        <begin position="430"/>
        <end position="449"/>
    </location>
</feature>
<keyword evidence="5 6" id="KW-0472">Membrane</keyword>
<keyword evidence="3 6" id="KW-0812">Transmembrane</keyword>
<evidence type="ECO:0000256" key="2">
    <source>
        <dbReference type="ARBA" id="ARBA00022475"/>
    </source>
</evidence>
<dbReference type="InterPro" id="IPR044550">
    <property type="entry name" value="WzxE"/>
</dbReference>
<dbReference type="PANTHER" id="PTHR30250">
    <property type="entry name" value="PST FAMILY PREDICTED COLANIC ACID TRANSPORTER"/>
    <property type="match status" value="1"/>
</dbReference>
<feature type="transmembrane region" description="Helical" evidence="6">
    <location>
        <begin position="400"/>
        <end position="418"/>
    </location>
</feature>
<feature type="transmembrane region" description="Helical" evidence="6">
    <location>
        <begin position="224"/>
        <end position="250"/>
    </location>
</feature>
<keyword evidence="2" id="KW-1003">Cell membrane</keyword>
<dbReference type="CDD" id="cd13125">
    <property type="entry name" value="MATE_like_10"/>
    <property type="match status" value="1"/>
</dbReference>
<dbReference type="AlphaFoldDB" id="A0A521BJQ8"/>
<evidence type="ECO:0000256" key="1">
    <source>
        <dbReference type="ARBA" id="ARBA00004651"/>
    </source>
</evidence>
<comment type="subcellular location">
    <subcellularLocation>
        <location evidence="1">Cell membrane</location>
        <topology evidence="1">Multi-pass membrane protein</topology>
    </subcellularLocation>
</comment>
<feature type="transmembrane region" description="Helical" evidence="6">
    <location>
        <begin position="376"/>
        <end position="394"/>
    </location>
</feature>
<evidence type="ECO:0000256" key="3">
    <source>
        <dbReference type="ARBA" id="ARBA00022692"/>
    </source>
</evidence>
<organism evidence="8 9">
    <name type="scientific">Flavobacterium resistens</name>
    <dbReference type="NCBI Taxonomy" id="443612"/>
    <lineage>
        <taxon>Bacteria</taxon>
        <taxon>Pseudomonadati</taxon>
        <taxon>Bacteroidota</taxon>
        <taxon>Flavobacteriia</taxon>
        <taxon>Flavobacteriales</taxon>
        <taxon>Flavobacteriaceae</taxon>
        <taxon>Flavobacterium</taxon>
    </lineage>
</organism>
<dbReference type="OrthoDB" id="9769862at2"/>
<feature type="transmembrane region" description="Helical" evidence="6">
    <location>
        <begin position="306"/>
        <end position="332"/>
    </location>
</feature>
<dbReference type="Pfam" id="PF13440">
    <property type="entry name" value="Polysacc_synt_3"/>
    <property type="match status" value="1"/>
</dbReference>
<dbReference type="Proteomes" id="UP000468990">
    <property type="component" value="Unassembled WGS sequence"/>
</dbReference>
<feature type="transmembrane region" description="Helical" evidence="6">
    <location>
        <begin position="46"/>
        <end position="65"/>
    </location>
</feature>
<feature type="transmembrane region" description="Helical" evidence="6">
    <location>
        <begin position="338"/>
        <end position="364"/>
    </location>
</feature>
<evidence type="ECO:0000313" key="7">
    <source>
        <dbReference type="EMBL" id="MRX67435.1"/>
    </source>
</evidence>
<dbReference type="GO" id="GO:0009246">
    <property type="term" value="P:enterobacterial common antigen biosynthetic process"/>
    <property type="evidence" value="ECO:0007669"/>
    <property type="project" value="InterPro"/>
</dbReference>
<sequence length="497" mass="55777">MSDKKSYQQILKTTSLFGGVQFFSILMSIVRTKLIAVFIGPAGMGIIALLNSTLGVLSSVSGFGIETSSVKNISENYKNDDLKTVSKTIQIVKKIVFFTGIFGMAITLAFSKVLSIIAFGDSSQTFAFAILSVTVLFKQLSSGQLAVLQGLRSFRFLAKANLFGNLFGLLFSIPLYYFLKIDAILPTIIIASFSALIFSFYYSNKVKFEKEKIDKSTLFLEGKTIVKLGFMLTISSVLTLLSSYLIQIYIGKTGGLEQVGFYNAGFTLLNSYVGIIFTVMSTDYFPKLASINADNEKVRTSVEQQAFVSILIITPIIALFLVLSSIIVKVIYSNKFDAILPMITIGILGMLFRAVSWSIGFILIAKGDSKMFVKTAIGFNILFLIMNIAGYYFYGLEGLGFSFCLYFFFHFIGLKIITKKRYNFYFENDFYKIYLVCFLICISVFLIKYVEIPVLKYSMMALFVLISFAFSLYQINKKINLKEIFTSFAERKKDKND</sequence>
<feature type="transmembrane region" description="Helical" evidence="6">
    <location>
        <begin position="126"/>
        <end position="148"/>
    </location>
</feature>
<dbReference type="GO" id="GO:0005886">
    <property type="term" value="C:plasma membrane"/>
    <property type="evidence" value="ECO:0007669"/>
    <property type="project" value="UniProtKB-SubCell"/>
</dbReference>
<evidence type="ECO:0000256" key="5">
    <source>
        <dbReference type="ARBA" id="ARBA00023136"/>
    </source>
</evidence>
<evidence type="ECO:0000313" key="9">
    <source>
        <dbReference type="Proteomes" id="UP000317289"/>
    </source>
</evidence>
<protein>
    <submittedName>
        <fullName evidence="8">Membrane protein involved in the export of O-antigen and teichoic acid</fullName>
    </submittedName>
    <submittedName>
        <fullName evidence="7">Oligosaccharide flippase family protein</fullName>
    </submittedName>
</protein>
<name>A0A521BJQ8_9FLAO</name>
<dbReference type="InterPro" id="IPR050833">
    <property type="entry name" value="Poly_Biosynth_Transport"/>
</dbReference>
<feature type="transmembrane region" description="Helical" evidence="6">
    <location>
        <begin position="184"/>
        <end position="203"/>
    </location>
</feature>
<feature type="transmembrane region" description="Helical" evidence="6">
    <location>
        <begin position="160"/>
        <end position="178"/>
    </location>
</feature>
<dbReference type="Proteomes" id="UP000317289">
    <property type="component" value="Unassembled WGS sequence"/>
</dbReference>
<evidence type="ECO:0000256" key="4">
    <source>
        <dbReference type="ARBA" id="ARBA00022989"/>
    </source>
</evidence>
<reference evidence="7 10" key="2">
    <citation type="submission" date="2019-11" db="EMBL/GenBank/DDBJ databases">
        <title>Flavobacterium resistens genome.</title>
        <authorList>
            <person name="Wilson V.M."/>
            <person name="Newman J.D."/>
        </authorList>
    </citation>
    <scope>NUCLEOTIDE SEQUENCE [LARGE SCALE GENOMIC DNA]</scope>
    <source>
        <strain evidence="7 10">DSM 19382</strain>
    </source>
</reference>
<keyword evidence="10" id="KW-1185">Reference proteome</keyword>
<dbReference type="PANTHER" id="PTHR30250:SF11">
    <property type="entry name" value="O-ANTIGEN TRANSPORTER-RELATED"/>
    <property type="match status" value="1"/>
</dbReference>
<feature type="transmembrane region" description="Helical" evidence="6">
    <location>
        <begin position="95"/>
        <end position="120"/>
    </location>
</feature>
<evidence type="ECO:0000313" key="8">
    <source>
        <dbReference type="EMBL" id="SMO47335.1"/>
    </source>
</evidence>
<dbReference type="EMBL" id="WKKG01000002">
    <property type="protein sequence ID" value="MRX67435.1"/>
    <property type="molecule type" value="Genomic_DNA"/>
</dbReference>
<keyword evidence="4 6" id="KW-1133">Transmembrane helix</keyword>
<feature type="transmembrane region" description="Helical" evidence="6">
    <location>
        <begin position="455"/>
        <end position="473"/>
    </location>
</feature>
<reference evidence="8 9" key="1">
    <citation type="submission" date="2017-05" db="EMBL/GenBank/DDBJ databases">
        <authorList>
            <person name="Varghese N."/>
            <person name="Submissions S."/>
        </authorList>
    </citation>
    <scope>NUCLEOTIDE SEQUENCE [LARGE SCALE GENOMIC DNA]</scope>
    <source>
        <strain evidence="8 9">DSM 19382</strain>
    </source>
</reference>
<evidence type="ECO:0000256" key="6">
    <source>
        <dbReference type="SAM" id="Phobius"/>
    </source>
</evidence>
<proteinExistence type="predicted"/>
<feature type="transmembrane region" description="Helical" evidence="6">
    <location>
        <begin position="262"/>
        <end position="285"/>
    </location>
</feature>
<dbReference type="RefSeq" id="WP_142449709.1">
    <property type="nucleotide sequence ID" value="NZ_FXTA01000001.1"/>
</dbReference>
<accession>A0A521BJQ8</accession>
<dbReference type="EMBL" id="FXTA01000001">
    <property type="protein sequence ID" value="SMO47335.1"/>
    <property type="molecule type" value="Genomic_DNA"/>
</dbReference>
<evidence type="ECO:0000313" key="10">
    <source>
        <dbReference type="Proteomes" id="UP000468990"/>
    </source>
</evidence>
<gene>
    <name evidence="7" type="ORF">GJU42_05600</name>
    <name evidence="8" type="ORF">SAMN06265349_1011123</name>
</gene>